<protein>
    <recommendedName>
        <fullName evidence="3">Transposase</fullName>
    </recommendedName>
</protein>
<dbReference type="Proteomes" id="UP000500857">
    <property type="component" value="Chromosome"/>
</dbReference>
<dbReference type="RefSeq" id="WP_168567311.1">
    <property type="nucleotide sequence ID" value="NZ_CP051167.1"/>
</dbReference>
<accession>A0A6H1TTS0</accession>
<dbReference type="AlphaFoldDB" id="A0A6H1TTS0"/>
<evidence type="ECO:0008006" key="3">
    <source>
        <dbReference type="Google" id="ProtNLM"/>
    </source>
</evidence>
<dbReference type="EMBL" id="CP051167">
    <property type="protein sequence ID" value="QIZ69153.1"/>
    <property type="molecule type" value="Genomic_DNA"/>
</dbReference>
<organism evidence="1 2">
    <name type="scientific">Oxynema aestuarii AP17</name>
    <dbReference type="NCBI Taxonomy" id="2064643"/>
    <lineage>
        <taxon>Bacteria</taxon>
        <taxon>Bacillati</taxon>
        <taxon>Cyanobacteriota</taxon>
        <taxon>Cyanophyceae</taxon>
        <taxon>Oscillatoriophycideae</taxon>
        <taxon>Oscillatoriales</taxon>
        <taxon>Oscillatoriaceae</taxon>
        <taxon>Oxynema</taxon>
        <taxon>Oxynema aestuarii</taxon>
    </lineage>
</organism>
<keyword evidence="2" id="KW-1185">Reference proteome</keyword>
<sequence>MQRTHLERAFCSMAIAVRANRRLSLPTFDESKYKAYAPSRRPPQNSADWLWPDCDWASLRI</sequence>
<name>A0A6H1TTS0_9CYAN</name>
<evidence type="ECO:0000313" key="1">
    <source>
        <dbReference type="EMBL" id="QIZ69153.1"/>
    </source>
</evidence>
<reference evidence="1 2" key="1">
    <citation type="submission" date="2020-04" db="EMBL/GenBank/DDBJ databases">
        <authorList>
            <person name="Basu S."/>
            <person name="Maruthanayagam V."/>
            <person name="Chakraborty S."/>
            <person name="Pramanik A."/>
            <person name="Mukherjee J."/>
            <person name="Brink B."/>
        </authorList>
    </citation>
    <scope>NUCLEOTIDE SEQUENCE [LARGE SCALE GENOMIC DNA]</scope>
    <source>
        <strain evidence="1 2">AP17</strain>
    </source>
</reference>
<gene>
    <name evidence="1" type="ORF">HCG48_04345</name>
</gene>
<dbReference type="KEGG" id="oxy:HCG48_04345"/>
<proteinExistence type="predicted"/>
<evidence type="ECO:0000313" key="2">
    <source>
        <dbReference type="Proteomes" id="UP000500857"/>
    </source>
</evidence>